<evidence type="ECO:0000256" key="1">
    <source>
        <dbReference type="SAM" id="MobiDB-lite"/>
    </source>
</evidence>
<proteinExistence type="predicted"/>
<evidence type="ECO:0000313" key="2">
    <source>
        <dbReference type="EMBL" id="AWB20299.1"/>
    </source>
</evidence>
<dbReference type="KEGG" id="mee:DA075_04575"/>
<name>A0A2R4WFL4_9HYPH</name>
<sequence length="108" mass="12185">MVRDFDPDNPPETLFSFAGPKAVNRVTPKRAIDNSEDIKIIDFWIEKNKVSPHLQREAREVYTVFQQLVGKPFRQCKRADGLKLSAHYESLSLSGPPSGRRSGTCAQP</sequence>
<organism evidence="2 3">
    <name type="scientific">Methylobacterium currus</name>
    <dbReference type="NCBI Taxonomy" id="2051553"/>
    <lineage>
        <taxon>Bacteria</taxon>
        <taxon>Pseudomonadati</taxon>
        <taxon>Pseudomonadota</taxon>
        <taxon>Alphaproteobacteria</taxon>
        <taxon>Hyphomicrobiales</taxon>
        <taxon>Methylobacteriaceae</taxon>
        <taxon>Methylobacterium</taxon>
    </lineage>
</organism>
<keyword evidence="3" id="KW-1185">Reference proteome</keyword>
<feature type="compositionally biased region" description="Low complexity" evidence="1">
    <location>
        <begin position="90"/>
        <end position="108"/>
    </location>
</feature>
<reference evidence="2 3" key="1">
    <citation type="submission" date="2018-04" db="EMBL/GenBank/DDBJ databases">
        <title>Methylobacterium sp. PR1016A genome.</title>
        <authorList>
            <person name="Park W."/>
        </authorList>
    </citation>
    <scope>NUCLEOTIDE SEQUENCE [LARGE SCALE GENOMIC DNA]</scope>
    <source>
        <strain evidence="2 3">PR1016A</strain>
    </source>
</reference>
<accession>A0A2R4WFL4</accession>
<evidence type="ECO:0000313" key="3">
    <source>
        <dbReference type="Proteomes" id="UP000244755"/>
    </source>
</evidence>
<dbReference type="Proteomes" id="UP000244755">
    <property type="component" value="Chromosome 1"/>
</dbReference>
<gene>
    <name evidence="2" type="ORF">DA075_04575</name>
</gene>
<feature type="region of interest" description="Disordered" evidence="1">
    <location>
        <begin position="89"/>
        <end position="108"/>
    </location>
</feature>
<protein>
    <submittedName>
        <fullName evidence="2">Uncharacterized protein</fullName>
    </submittedName>
</protein>
<dbReference type="EMBL" id="CP028843">
    <property type="protein sequence ID" value="AWB20299.1"/>
    <property type="molecule type" value="Genomic_DNA"/>
</dbReference>
<dbReference type="AlphaFoldDB" id="A0A2R4WFL4"/>